<evidence type="ECO:0000313" key="1">
    <source>
        <dbReference type="EMBL" id="CAG7638690.1"/>
    </source>
</evidence>
<reference evidence="1 2" key="1">
    <citation type="submission" date="2021-06" db="EMBL/GenBank/DDBJ databases">
        <authorList>
            <person name="Criscuolo A."/>
        </authorList>
    </citation>
    <scope>NUCLEOTIDE SEQUENCE [LARGE SCALE GENOMIC DNA]</scope>
    <source>
        <strain evidence="2">CIP 111802</strain>
    </source>
</reference>
<dbReference type="RefSeq" id="WP_218098806.1">
    <property type="nucleotide sequence ID" value="NZ_CAJVCE010000006.1"/>
</dbReference>
<dbReference type="Proteomes" id="UP000730618">
    <property type="component" value="Unassembled WGS sequence"/>
</dbReference>
<gene>
    <name evidence="1" type="ORF">PAECIP111802_02467</name>
</gene>
<name>A0ABM8VGJ0_9BACL</name>
<comment type="caution">
    <text evidence="1">The sequence shown here is derived from an EMBL/GenBank/DDBJ whole genome shotgun (WGS) entry which is preliminary data.</text>
</comment>
<organism evidence="1 2">
    <name type="scientific">Paenibacillus allorhizosphaerae</name>
    <dbReference type="NCBI Taxonomy" id="2849866"/>
    <lineage>
        <taxon>Bacteria</taxon>
        <taxon>Bacillati</taxon>
        <taxon>Bacillota</taxon>
        <taxon>Bacilli</taxon>
        <taxon>Bacillales</taxon>
        <taxon>Paenibacillaceae</taxon>
        <taxon>Paenibacillus</taxon>
    </lineage>
</organism>
<sequence length="52" mass="5946">MEQKKKTYTSPKIITHEPILFETALSGASCPGGHWEFQMSDTGFWKRVCVKD</sequence>
<accession>A0ABM8VGJ0</accession>
<evidence type="ECO:0008006" key="3">
    <source>
        <dbReference type="Google" id="ProtNLM"/>
    </source>
</evidence>
<keyword evidence="2" id="KW-1185">Reference proteome</keyword>
<proteinExistence type="predicted"/>
<dbReference type="EMBL" id="CAJVCE010000006">
    <property type="protein sequence ID" value="CAG7638690.1"/>
    <property type="molecule type" value="Genomic_DNA"/>
</dbReference>
<evidence type="ECO:0000313" key="2">
    <source>
        <dbReference type="Proteomes" id="UP000730618"/>
    </source>
</evidence>
<protein>
    <recommendedName>
        <fullName evidence="3">RiPP</fullName>
    </recommendedName>
</protein>